<feature type="domain" description="SpoVT-AbrB" evidence="2">
    <location>
        <begin position="5"/>
        <end position="51"/>
    </location>
</feature>
<protein>
    <recommendedName>
        <fullName evidence="2">SpoVT-AbrB domain-containing protein</fullName>
    </recommendedName>
</protein>
<reference evidence="4" key="1">
    <citation type="submission" date="2017-09" db="EMBL/GenBank/DDBJ databases">
        <title>Depth-based differentiation of microbial function through sediment-hosted aquifers and enrichment of novel symbionts in the deep terrestrial subsurface.</title>
        <authorList>
            <person name="Probst A.J."/>
            <person name="Ladd B."/>
            <person name="Jarett J.K."/>
            <person name="Geller-Mcgrath D.E."/>
            <person name="Sieber C.M.K."/>
            <person name="Emerson J.B."/>
            <person name="Anantharaman K."/>
            <person name="Thomas B.C."/>
            <person name="Malmstrom R."/>
            <person name="Stieglmeier M."/>
            <person name="Klingl A."/>
            <person name="Woyke T."/>
            <person name="Ryan C.M."/>
            <person name="Banfield J.F."/>
        </authorList>
    </citation>
    <scope>NUCLEOTIDE SEQUENCE [LARGE SCALE GENOMIC DNA]</scope>
</reference>
<evidence type="ECO:0000256" key="1">
    <source>
        <dbReference type="PROSITE-ProRule" id="PRU01076"/>
    </source>
</evidence>
<dbReference type="InterPro" id="IPR007159">
    <property type="entry name" value="SpoVT-AbrB_dom"/>
</dbReference>
<dbReference type="Pfam" id="PF15937">
    <property type="entry name" value="PrlF_antitoxin"/>
    <property type="match status" value="1"/>
</dbReference>
<dbReference type="AlphaFoldDB" id="A0A2M8ELK9"/>
<dbReference type="GO" id="GO:0003677">
    <property type="term" value="F:DNA binding"/>
    <property type="evidence" value="ECO:0007669"/>
    <property type="project" value="UniProtKB-UniRule"/>
</dbReference>
<accession>A0A2M8ELK9</accession>
<dbReference type="GO" id="GO:0001558">
    <property type="term" value="P:regulation of cell growth"/>
    <property type="evidence" value="ECO:0007669"/>
    <property type="project" value="InterPro"/>
</dbReference>
<name>A0A2M8ELK9_UNCKA</name>
<dbReference type="Proteomes" id="UP000229756">
    <property type="component" value="Unassembled WGS sequence"/>
</dbReference>
<dbReference type="SMART" id="SM00966">
    <property type="entry name" value="SpoVT_AbrB"/>
    <property type="match status" value="1"/>
</dbReference>
<comment type="caution">
    <text evidence="3">The sequence shown here is derived from an EMBL/GenBank/DDBJ whole genome shotgun (WGS) entry which is preliminary data.</text>
</comment>
<evidence type="ECO:0000259" key="2">
    <source>
        <dbReference type="PROSITE" id="PS51740"/>
    </source>
</evidence>
<dbReference type="SUPFAM" id="SSF89447">
    <property type="entry name" value="AbrB/MazE/MraZ-like"/>
    <property type="match status" value="1"/>
</dbReference>
<organism evidence="3 4">
    <name type="scientific">candidate division WWE3 bacterium CG_4_9_14_0_2_um_filter_35_11</name>
    <dbReference type="NCBI Taxonomy" id="1975077"/>
    <lineage>
        <taxon>Bacteria</taxon>
        <taxon>Katanobacteria</taxon>
    </lineage>
</organism>
<dbReference type="InterPro" id="IPR031848">
    <property type="entry name" value="PrlF_antitoxin"/>
</dbReference>
<keyword evidence="1" id="KW-0238">DNA-binding</keyword>
<evidence type="ECO:0000313" key="4">
    <source>
        <dbReference type="Proteomes" id="UP000229756"/>
    </source>
</evidence>
<sequence>MYAMNASSKLTTKYQVTLPSYVRDSLGIKPSDKVTFSINLKNEVVLKKVKSLDEVMGSVKSGKPIDEIDIHKIAREHVVDLYKKKWRLQ</sequence>
<gene>
    <name evidence="3" type="ORF">CO058_02605</name>
</gene>
<proteinExistence type="predicted"/>
<dbReference type="Gene3D" id="2.10.260.10">
    <property type="match status" value="1"/>
</dbReference>
<dbReference type="GO" id="GO:0003700">
    <property type="term" value="F:DNA-binding transcription factor activity"/>
    <property type="evidence" value="ECO:0007669"/>
    <property type="project" value="InterPro"/>
</dbReference>
<dbReference type="PROSITE" id="PS51740">
    <property type="entry name" value="SPOVT_ABRB"/>
    <property type="match status" value="1"/>
</dbReference>
<dbReference type="InterPro" id="IPR037914">
    <property type="entry name" value="SpoVT-AbrB_sf"/>
</dbReference>
<evidence type="ECO:0000313" key="3">
    <source>
        <dbReference type="EMBL" id="PJC23626.1"/>
    </source>
</evidence>
<dbReference type="EMBL" id="PFSJ01000019">
    <property type="protein sequence ID" value="PJC23626.1"/>
    <property type="molecule type" value="Genomic_DNA"/>
</dbReference>
<dbReference type="NCBIfam" id="TIGR01439">
    <property type="entry name" value="lp_hng_hel_AbrB"/>
    <property type="match status" value="1"/>
</dbReference>
<dbReference type="GO" id="GO:0097351">
    <property type="term" value="F:toxin sequestering activity"/>
    <property type="evidence" value="ECO:0007669"/>
    <property type="project" value="InterPro"/>
</dbReference>